<dbReference type="RefSeq" id="WP_256655424.1">
    <property type="nucleotide sequence ID" value="NZ_JANIAA010000051.1"/>
</dbReference>
<evidence type="ECO:0000313" key="2">
    <source>
        <dbReference type="Proteomes" id="UP001204746"/>
    </source>
</evidence>
<accession>A0ABT1VBK4</accession>
<protein>
    <submittedName>
        <fullName evidence="1">Uncharacterized protein</fullName>
    </submittedName>
</protein>
<comment type="caution">
    <text evidence="1">The sequence shown here is derived from an EMBL/GenBank/DDBJ whole genome shotgun (WGS) entry which is preliminary data.</text>
</comment>
<sequence>MTRGMHPRYYEDGEHSWREHTRGDWQQHRMVVQRRGHEVAVDHRGLTIDGRRIVSDSGLGPQDAVPPTADPRHSTAFQVLDNGAVVYKNRIVAELTGGQLTVHGADGPVWISPGQLPADLPGAPSDISYEEQEIDL</sequence>
<evidence type="ECO:0000313" key="1">
    <source>
        <dbReference type="EMBL" id="MCQ8194662.1"/>
    </source>
</evidence>
<reference evidence="1 2" key="1">
    <citation type="submission" date="2022-07" db="EMBL/GenBank/DDBJ databases">
        <authorList>
            <person name="Phongsopitanun W."/>
            <person name="Tanasupawat S."/>
        </authorList>
    </citation>
    <scope>NUCLEOTIDE SEQUENCE [LARGE SCALE GENOMIC DNA]</scope>
    <source>
        <strain evidence="1 2">RCU-064</strain>
    </source>
</reference>
<organism evidence="1 2">
    <name type="scientific">Streptomyces rugosispiralis</name>
    <dbReference type="NCBI Taxonomy" id="2967341"/>
    <lineage>
        <taxon>Bacteria</taxon>
        <taxon>Bacillati</taxon>
        <taxon>Actinomycetota</taxon>
        <taxon>Actinomycetes</taxon>
        <taxon>Kitasatosporales</taxon>
        <taxon>Streptomycetaceae</taxon>
        <taxon>Streptomyces</taxon>
    </lineage>
</organism>
<keyword evidence="2" id="KW-1185">Reference proteome</keyword>
<name>A0ABT1VBK4_9ACTN</name>
<proteinExistence type="predicted"/>
<dbReference type="Proteomes" id="UP001204746">
    <property type="component" value="Unassembled WGS sequence"/>
</dbReference>
<gene>
    <name evidence="1" type="ORF">NP777_41835</name>
</gene>
<dbReference type="EMBL" id="JANIAA010000051">
    <property type="protein sequence ID" value="MCQ8194662.1"/>
    <property type="molecule type" value="Genomic_DNA"/>
</dbReference>